<keyword evidence="2" id="KW-0614">Plasmid</keyword>
<proteinExistence type="predicted"/>
<protein>
    <submittedName>
        <fullName evidence="2">Uncharacterized protein</fullName>
    </submittedName>
</protein>
<gene>
    <name evidence="2" type="ORF">MM35RIKEN_23750</name>
</gene>
<evidence type="ECO:0000313" key="2">
    <source>
        <dbReference type="EMBL" id="BCK80183.1"/>
    </source>
</evidence>
<geneLocation type="plasmid" evidence="2 3">
    <name>pMM35_02</name>
</geneLocation>
<feature type="chain" id="PRO_5038591207" evidence="1">
    <location>
        <begin position="23"/>
        <end position="116"/>
    </location>
</feature>
<sequence length="116" mass="12134">MKKKTISLILALILLLSCSATAQATSVQAATPSASITINGTTATCRVSIAKPGKTIHATLQLWQGRTMIDSWSGNGTSYLLITGSHEVTKGKTYTVKVVCTVDGQSFYVNPATATA</sequence>
<evidence type="ECO:0000256" key="1">
    <source>
        <dbReference type="SAM" id="SignalP"/>
    </source>
</evidence>
<keyword evidence="1" id="KW-0732">Signal</keyword>
<keyword evidence="3" id="KW-1185">Reference proteome</keyword>
<organism evidence="2 3">
    <name type="scientific">Vescimonas fastidiosa</name>
    <dbReference type="NCBI Taxonomy" id="2714353"/>
    <lineage>
        <taxon>Bacteria</taxon>
        <taxon>Bacillati</taxon>
        <taxon>Bacillota</taxon>
        <taxon>Clostridia</taxon>
        <taxon>Eubacteriales</taxon>
        <taxon>Oscillospiraceae</taxon>
        <taxon>Vescimonas</taxon>
    </lineage>
</organism>
<dbReference type="RefSeq" id="WP_212822178.1">
    <property type="nucleotide sequence ID" value="NZ_AP023417.1"/>
</dbReference>
<dbReference type="AlphaFoldDB" id="A0A810Q6A0"/>
<feature type="signal peptide" evidence="1">
    <location>
        <begin position="1"/>
        <end position="22"/>
    </location>
</feature>
<name>A0A810Q6A0_9FIRM</name>
<reference evidence="2" key="1">
    <citation type="submission" date="2020-09" db="EMBL/GenBank/DDBJ databases">
        <title>New species isolated from human feces.</title>
        <authorList>
            <person name="Kitahara M."/>
            <person name="Shigeno Y."/>
            <person name="Shime M."/>
            <person name="Matsumoto Y."/>
            <person name="Nakamura S."/>
            <person name="Motooka D."/>
            <person name="Fukuoka S."/>
            <person name="Nishikawa H."/>
            <person name="Benno Y."/>
        </authorList>
    </citation>
    <scope>NUCLEOTIDE SEQUENCE</scope>
    <source>
        <strain evidence="2">MM35</strain>
        <plasmid evidence="2">pMM35_02</plasmid>
    </source>
</reference>
<evidence type="ECO:0000313" key="3">
    <source>
        <dbReference type="Proteomes" id="UP000681343"/>
    </source>
</evidence>
<accession>A0A810Q6A0</accession>
<dbReference type="PROSITE" id="PS51257">
    <property type="entry name" value="PROKAR_LIPOPROTEIN"/>
    <property type="match status" value="1"/>
</dbReference>
<dbReference type="EMBL" id="AP023417">
    <property type="protein sequence ID" value="BCK80183.1"/>
    <property type="molecule type" value="Genomic_DNA"/>
</dbReference>
<dbReference type="KEGG" id="vfa:MM35RIKEN_23750"/>
<dbReference type="Proteomes" id="UP000681343">
    <property type="component" value="Plasmid pMM35_02"/>
</dbReference>